<evidence type="ECO:0000256" key="3">
    <source>
        <dbReference type="ARBA" id="ARBA00023155"/>
    </source>
</evidence>
<evidence type="ECO:0000256" key="4">
    <source>
        <dbReference type="ARBA" id="ARBA00023242"/>
    </source>
</evidence>
<dbReference type="GO" id="GO:0005634">
    <property type="term" value="C:nucleus"/>
    <property type="evidence" value="ECO:0007669"/>
    <property type="project" value="UniProtKB-SubCell"/>
</dbReference>
<feature type="compositionally biased region" description="Basic and acidic residues" evidence="7">
    <location>
        <begin position="304"/>
        <end position="319"/>
    </location>
</feature>
<dbReference type="SMART" id="SM00389">
    <property type="entry name" value="HOX"/>
    <property type="match status" value="1"/>
</dbReference>
<dbReference type="PANTHER" id="PTHR10390">
    <property type="entry name" value="HOMEOBOX PROTEIN SIX"/>
    <property type="match status" value="1"/>
</dbReference>
<accession>A0ABD2IW80</accession>
<dbReference type="AlphaFoldDB" id="A0ABD2IW80"/>
<feature type="compositionally biased region" description="Basic and acidic residues" evidence="7">
    <location>
        <begin position="369"/>
        <end position="392"/>
    </location>
</feature>
<dbReference type="PROSITE" id="PS50071">
    <property type="entry name" value="HOMEOBOX_2"/>
    <property type="match status" value="1"/>
</dbReference>
<dbReference type="PANTHER" id="PTHR10390:SF61">
    <property type="entry name" value="HOMEOBOX PROTEIN SIX2"/>
    <property type="match status" value="1"/>
</dbReference>
<sequence>MFASLFTGMSWAYSSPGGVECFGMDFGHSLLTIPLITLLLSVSPGVNLLQSLLVSLRRRRFVLLRPHSLGISLPRPLNIPGIVTFRFLFNRMLPFSVSVRPPPSSAPSPSFDQFGISPPPPAHFSFFSDDQVTFVCQCLENCANFSALLFFVECFERHCGGSLAMHPSRDILHRAKALSLFHCRQFGQMFAFIRCSQFAHDDHRFLQKLWHEAHYAEIEQMRGKRPDAVARYRIRKRNGPPLNIWDGESMSYCFKKTTRQILRESFRRQNTPSQEEKVRLARRTELSTAQVTNWFKNQRQRARQRGEKQKNEQKQQKRWEGSVIIGERFKSDWHLSFAETFANQPKEMEQWTIGHLAVGVEMAEKRKRSAAEEKQKEEKKKKREEIKDKSRN</sequence>
<dbReference type="Pfam" id="PF00046">
    <property type="entry name" value="Homeodomain"/>
    <property type="match status" value="1"/>
</dbReference>
<feature type="DNA-binding region" description="Homeobox" evidence="5">
    <location>
        <begin position="256"/>
        <end position="306"/>
    </location>
</feature>
<dbReference type="Pfam" id="PF16878">
    <property type="entry name" value="SIX1_SD"/>
    <property type="match status" value="1"/>
</dbReference>
<keyword evidence="4 5" id="KW-0539">Nucleus</keyword>
<comment type="caution">
    <text evidence="9">The sequence shown here is derived from an EMBL/GenBank/DDBJ whole genome shotgun (WGS) entry which is preliminary data.</text>
</comment>
<organism evidence="9 10">
    <name type="scientific">Heterodera trifolii</name>
    <dbReference type="NCBI Taxonomy" id="157864"/>
    <lineage>
        <taxon>Eukaryota</taxon>
        <taxon>Metazoa</taxon>
        <taxon>Ecdysozoa</taxon>
        <taxon>Nematoda</taxon>
        <taxon>Chromadorea</taxon>
        <taxon>Rhabditida</taxon>
        <taxon>Tylenchina</taxon>
        <taxon>Tylenchomorpha</taxon>
        <taxon>Tylenchoidea</taxon>
        <taxon>Heteroderidae</taxon>
        <taxon>Heteroderinae</taxon>
        <taxon>Heterodera</taxon>
    </lineage>
</organism>
<evidence type="ECO:0000256" key="2">
    <source>
        <dbReference type="ARBA" id="ARBA00023125"/>
    </source>
</evidence>
<dbReference type="SUPFAM" id="SSF46689">
    <property type="entry name" value="Homeodomain-like"/>
    <property type="match status" value="1"/>
</dbReference>
<evidence type="ECO:0000256" key="7">
    <source>
        <dbReference type="SAM" id="MobiDB-lite"/>
    </source>
</evidence>
<keyword evidence="10" id="KW-1185">Reference proteome</keyword>
<reference evidence="9 10" key="1">
    <citation type="submission" date="2024-10" db="EMBL/GenBank/DDBJ databases">
        <authorList>
            <person name="Kim D."/>
        </authorList>
    </citation>
    <scope>NUCLEOTIDE SEQUENCE [LARGE SCALE GENOMIC DNA]</scope>
    <source>
        <strain evidence="9">BH-2024</strain>
    </source>
</reference>
<dbReference type="Gene3D" id="1.10.10.60">
    <property type="entry name" value="Homeodomain-like"/>
    <property type="match status" value="1"/>
</dbReference>
<dbReference type="Proteomes" id="UP001620626">
    <property type="component" value="Unassembled WGS sequence"/>
</dbReference>
<keyword evidence="3 5" id="KW-0371">Homeobox</keyword>
<protein>
    <recommendedName>
        <fullName evidence="8">Homeobox domain-containing protein</fullName>
    </recommendedName>
</protein>
<comment type="subcellular location">
    <subcellularLocation>
        <location evidence="1 5 6">Nucleus</location>
    </subcellularLocation>
</comment>
<dbReference type="CDD" id="cd00086">
    <property type="entry name" value="homeodomain"/>
    <property type="match status" value="1"/>
</dbReference>
<dbReference type="GO" id="GO:0003677">
    <property type="term" value="F:DNA binding"/>
    <property type="evidence" value="ECO:0007669"/>
    <property type="project" value="UniProtKB-UniRule"/>
</dbReference>
<dbReference type="InterPro" id="IPR001356">
    <property type="entry name" value="HD"/>
</dbReference>
<name>A0ABD2IW80_9BILA</name>
<evidence type="ECO:0000313" key="10">
    <source>
        <dbReference type="Proteomes" id="UP001620626"/>
    </source>
</evidence>
<dbReference type="InterPro" id="IPR009057">
    <property type="entry name" value="Homeodomain-like_sf"/>
</dbReference>
<dbReference type="EMBL" id="JBICBT010001126">
    <property type="protein sequence ID" value="KAL3081895.1"/>
    <property type="molecule type" value="Genomic_DNA"/>
</dbReference>
<evidence type="ECO:0000256" key="6">
    <source>
        <dbReference type="RuleBase" id="RU000682"/>
    </source>
</evidence>
<keyword evidence="2 5" id="KW-0238">DNA-binding</keyword>
<proteinExistence type="predicted"/>
<feature type="region of interest" description="Disordered" evidence="7">
    <location>
        <begin position="298"/>
        <end position="319"/>
    </location>
</feature>
<feature type="region of interest" description="Disordered" evidence="7">
    <location>
        <begin position="363"/>
        <end position="392"/>
    </location>
</feature>
<evidence type="ECO:0000256" key="1">
    <source>
        <dbReference type="ARBA" id="ARBA00004123"/>
    </source>
</evidence>
<evidence type="ECO:0000259" key="8">
    <source>
        <dbReference type="PROSITE" id="PS50071"/>
    </source>
</evidence>
<feature type="domain" description="Homeobox" evidence="8">
    <location>
        <begin position="254"/>
        <end position="305"/>
    </location>
</feature>
<evidence type="ECO:0000256" key="5">
    <source>
        <dbReference type="PROSITE-ProRule" id="PRU00108"/>
    </source>
</evidence>
<dbReference type="InterPro" id="IPR017970">
    <property type="entry name" value="Homeobox_CS"/>
</dbReference>
<dbReference type="InterPro" id="IPR031701">
    <property type="entry name" value="SIX1_SD"/>
</dbReference>
<evidence type="ECO:0000313" key="9">
    <source>
        <dbReference type="EMBL" id="KAL3081895.1"/>
    </source>
</evidence>
<gene>
    <name evidence="9" type="ORF">niasHT_037073</name>
</gene>
<dbReference type="PROSITE" id="PS00027">
    <property type="entry name" value="HOMEOBOX_1"/>
    <property type="match status" value="1"/>
</dbReference>